<feature type="transmembrane region" description="Helical" evidence="5">
    <location>
        <begin position="212"/>
        <end position="233"/>
    </location>
</feature>
<evidence type="ECO:0000256" key="3">
    <source>
        <dbReference type="ARBA" id="ARBA00022989"/>
    </source>
</evidence>
<evidence type="ECO:0000256" key="4">
    <source>
        <dbReference type="ARBA" id="ARBA00023136"/>
    </source>
</evidence>
<feature type="transmembrane region" description="Helical" evidence="5">
    <location>
        <begin position="239"/>
        <end position="256"/>
    </location>
</feature>
<evidence type="ECO:0000256" key="2">
    <source>
        <dbReference type="ARBA" id="ARBA00022692"/>
    </source>
</evidence>
<keyword evidence="3 5" id="KW-1133">Transmembrane helix</keyword>
<evidence type="ECO:0000256" key="5">
    <source>
        <dbReference type="SAM" id="Phobius"/>
    </source>
</evidence>
<feature type="transmembrane region" description="Helical" evidence="5">
    <location>
        <begin position="136"/>
        <end position="158"/>
    </location>
</feature>
<protein>
    <recommendedName>
        <fullName evidence="8">UbiA prenyltransferase family protein</fullName>
    </recommendedName>
</protein>
<keyword evidence="7" id="KW-1185">Reference proteome</keyword>
<dbReference type="Pfam" id="PF01040">
    <property type="entry name" value="UbiA"/>
    <property type="match status" value="1"/>
</dbReference>
<feature type="transmembrane region" description="Helical" evidence="5">
    <location>
        <begin position="12"/>
        <end position="30"/>
    </location>
</feature>
<feature type="transmembrane region" description="Helical" evidence="5">
    <location>
        <begin position="83"/>
        <end position="100"/>
    </location>
</feature>
<organism evidence="6 7">
    <name type="scientific">Mycovorax composti</name>
    <dbReference type="NCBI Taxonomy" id="2962693"/>
    <lineage>
        <taxon>Bacteria</taxon>
        <taxon>Pseudomonadati</taxon>
        <taxon>Bacteroidota</taxon>
        <taxon>Chitinophagia</taxon>
        <taxon>Chitinophagales</taxon>
        <taxon>Chitinophagaceae</taxon>
        <taxon>Mycovorax</taxon>
    </lineage>
</organism>
<name>A0ABZ2EIQ7_9BACT</name>
<accession>A0ABZ2EIQ7</accession>
<feature type="transmembrane region" description="Helical" evidence="5">
    <location>
        <begin position="263"/>
        <end position="282"/>
    </location>
</feature>
<evidence type="ECO:0000313" key="6">
    <source>
        <dbReference type="EMBL" id="WWC83261.1"/>
    </source>
</evidence>
<feature type="transmembrane region" description="Helical" evidence="5">
    <location>
        <begin position="170"/>
        <end position="187"/>
    </location>
</feature>
<dbReference type="InterPro" id="IPR000537">
    <property type="entry name" value="UbiA_prenyltransferase"/>
</dbReference>
<comment type="subcellular location">
    <subcellularLocation>
        <location evidence="1">Membrane</location>
        <topology evidence="1">Multi-pass membrane protein</topology>
    </subcellularLocation>
</comment>
<dbReference type="Proteomes" id="UP001321305">
    <property type="component" value="Chromosome"/>
</dbReference>
<dbReference type="EMBL" id="CP144143">
    <property type="protein sequence ID" value="WWC83261.1"/>
    <property type="molecule type" value="Genomic_DNA"/>
</dbReference>
<keyword evidence="2 5" id="KW-0812">Transmembrane</keyword>
<gene>
    <name evidence="6" type="ORF">PIECOFPK_00972</name>
</gene>
<proteinExistence type="predicted"/>
<keyword evidence="4 5" id="KW-0472">Membrane</keyword>
<reference evidence="7" key="1">
    <citation type="submission" date="2024-01" db="EMBL/GenBank/DDBJ databases">
        <title>Mycovorax composti gen. nov. sp. nov., a member of the family Chitinophagaceae isolated from button mushroom compost.</title>
        <authorList>
            <person name="Thai M."/>
            <person name="Bell T.L."/>
            <person name="Kertesz M.A."/>
        </authorList>
    </citation>
    <scope>NUCLEOTIDE SEQUENCE [LARGE SCALE GENOMIC DNA]</scope>
    <source>
        <strain evidence="7">C216</strain>
    </source>
</reference>
<evidence type="ECO:0000256" key="1">
    <source>
        <dbReference type="ARBA" id="ARBA00004141"/>
    </source>
</evidence>
<feature type="transmembrane region" description="Helical" evidence="5">
    <location>
        <begin position="42"/>
        <end position="62"/>
    </location>
</feature>
<sequence>MSSPYKNSIFDFIIFSNIFIALCAVVMTAYTMHLFTDEFPPLSFIGFIFFSTLASYSIHWYLTDETVEVTDARTSWLAKYKNVHALFFIISAVGCIYFLMKELSYIKWILPAVVLTLIYTAPKFPFRPFTSLKKFILAKTALLALMWTYVTSALPLLITEREWQTVHTLFFLNRFTLIFPICILFDIRDKEFDKSIGIKSLVTLLPFSKLKIIFDIIIILNIILSIVLSYYYLEGTVDNFILLIPTFLTYVLYHRAIKTKNDYLFYFTLDGLMAFSPILYFLKIMMRSAILS</sequence>
<evidence type="ECO:0008006" key="8">
    <source>
        <dbReference type="Google" id="ProtNLM"/>
    </source>
</evidence>
<evidence type="ECO:0000313" key="7">
    <source>
        <dbReference type="Proteomes" id="UP001321305"/>
    </source>
</evidence>